<organism evidence="4">
    <name type="scientific">Zea mays</name>
    <name type="common">Maize</name>
    <dbReference type="NCBI Taxonomy" id="4577"/>
    <lineage>
        <taxon>Eukaryota</taxon>
        <taxon>Viridiplantae</taxon>
        <taxon>Streptophyta</taxon>
        <taxon>Embryophyta</taxon>
        <taxon>Tracheophyta</taxon>
        <taxon>Spermatophyta</taxon>
        <taxon>Magnoliopsida</taxon>
        <taxon>Liliopsida</taxon>
        <taxon>Poales</taxon>
        <taxon>Poaceae</taxon>
        <taxon>PACMAD clade</taxon>
        <taxon>Panicoideae</taxon>
        <taxon>Andropogonodae</taxon>
        <taxon>Andropogoneae</taxon>
        <taxon>Tripsacinae</taxon>
        <taxon>Zea</taxon>
    </lineage>
</organism>
<dbReference type="Gene3D" id="2.130.10.10">
    <property type="entry name" value="YVTN repeat-like/Quinoprotein amine dehydrogenase"/>
    <property type="match status" value="1"/>
</dbReference>
<reference evidence="4" key="1">
    <citation type="submission" date="2015-12" db="EMBL/GenBank/DDBJ databases">
        <title>Update maize B73 reference genome by single molecule sequencing technologies.</title>
        <authorList>
            <consortium name="Maize Genome Sequencing Project"/>
            <person name="Ware D."/>
        </authorList>
    </citation>
    <scope>NUCLEOTIDE SEQUENCE [LARGE SCALE GENOMIC DNA]</scope>
    <source>
        <tissue evidence="4">Seedling</tissue>
    </source>
</reference>
<feature type="domain" description="Serine hydroxymethyltransferase-like" evidence="3">
    <location>
        <begin position="106"/>
        <end position="136"/>
    </location>
</feature>
<name>A0A1D6F115_MAIZE</name>
<proteinExistence type="predicted"/>
<dbReference type="Gene3D" id="3.40.640.10">
    <property type="entry name" value="Type I PLP-dependent aspartate aminotransferase-like (Major domain)"/>
    <property type="match status" value="1"/>
</dbReference>
<dbReference type="Pfam" id="PF00464">
    <property type="entry name" value="SHMT"/>
    <property type="match status" value="1"/>
</dbReference>
<dbReference type="AlphaFoldDB" id="A0A1D6F115"/>
<keyword evidence="2" id="KW-0677">Repeat</keyword>
<evidence type="ECO:0000313" key="4">
    <source>
        <dbReference type="EMBL" id="ONM25163.1"/>
    </source>
</evidence>
<evidence type="ECO:0000256" key="2">
    <source>
        <dbReference type="ARBA" id="ARBA00022737"/>
    </source>
</evidence>
<protein>
    <submittedName>
        <fullName evidence="4">Tubulin gamma-2 chain</fullName>
    </submittedName>
</protein>
<dbReference type="PANTHER" id="PTHR22850">
    <property type="entry name" value="WD40 REPEAT FAMILY"/>
    <property type="match status" value="1"/>
</dbReference>
<dbReference type="InterPro" id="IPR039429">
    <property type="entry name" value="SHMT-like_dom"/>
</dbReference>
<accession>A0A1D6F115</accession>
<sequence>MNVSIDISGLPITLSECGIVGIWVQEELVLQFTNLKAIKLLFFVFRHWSPDRASVFGSSAEDGFLNVWDHEKVGKKKNSNVPAGLFFQHAGHRVVPLRGLCFCVLGRRFIDMAESLCQKRALEAFRLDPTKWGVNLLLH</sequence>
<keyword evidence="1" id="KW-0853">WD repeat</keyword>
<dbReference type="InterPro" id="IPR050459">
    <property type="entry name" value="WD_repeat_RBAP46/RBAP48/MSI1"/>
</dbReference>
<evidence type="ECO:0000259" key="3">
    <source>
        <dbReference type="Pfam" id="PF00464"/>
    </source>
</evidence>
<evidence type="ECO:0000256" key="1">
    <source>
        <dbReference type="ARBA" id="ARBA00022574"/>
    </source>
</evidence>
<dbReference type="EMBL" id="CM007648">
    <property type="protein sequence ID" value="ONM25163.1"/>
    <property type="molecule type" value="Genomic_DNA"/>
</dbReference>
<dbReference type="InterPro" id="IPR015421">
    <property type="entry name" value="PyrdxlP-dep_Trfase_major"/>
</dbReference>
<gene>
    <name evidence="4" type="ORF">ZEAMMB73_Zm00001d006806</name>
</gene>
<dbReference type="InterPro" id="IPR015943">
    <property type="entry name" value="WD40/YVTN_repeat-like_dom_sf"/>
</dbReference>